<protein>
    <submittedName>
        <fullName evidence="1">Uncharacterized protein</fullName>
    </submittedName>
</protein>
<reference evidence="2" key="1">
    <citation type="journal article" date="2019" name="Int. J. Syst. Evol. Microbiol.">
        <title>The Global Catalogue of Microorganisms (GCM) 10K type strain sequencing project: providing services to taxonomists for standard genome sequencing and annotation.</title>
        <authorList>
            <consortium name="The Broad Institute Genomics Platform"/>
            <consortium name="The Broad Institute Genome Sequencing Center for Infectious Disease"/>
            <person name="Wu L."/>
            <person name="Ma J."/>
        </authorList>
    </citation>
    <scope>NUCLEOTIDE SEQUENCE [LARGE SCALE GENOMIC DNA]</scope>
    <source>
        <strain evidence="2">PCU 266</strain>
    </source>
</reference>
<keyword evidence="2" id="KW-1185">Reference proteome</keyword>
<evidence type="ECO:0000313" key="2">
    <source>
        <dbReference type="Proteomes" id="UP001596160"/>
    </source>
</evidence>
<accession>A0ABW0ADM5</accession>
<dbReference type="Proteomes" id="UP001596160">
    <property type="component" value="Unassembled WGS sequence"/>
</dbReference>
<organism evidence="1 2">
    <name type="scientific">Streptomyces amakusaensis</name>
    <dbReference type="NCBI Taxonomy" id="67271"/>
    <lineage>
        <taxon>Bacteria</taxon>
        <taxon>Bacillati</taxon>
        <taxon>Actinomycetota</taxon>
        <taxon>Actinomycetes</taxon>
        <taxon>Kitasatosporales</taxon>
        <taxon>Streptomycetaceae</taxon>
        <taxon>Streptomyces</taxon>
    </lineage>
</organism>
<proteinExistence type="predicted"/>
<sequence length="145" mass="15775">MSGTPEAFEIGRRLAALHSSLEERPKEFELLGRSWDLLPGVFAPVRTTSTEVFSAWLPYPPGGTEKGRLLLGFNSLGNLDRLNRLAAGCGLRTVTRRSVSRQAGDFAVDFLLLEFLPRPAARPARGFRTVGPGAAVRGRAGRGRE</sequence>
<name>A0ABW0ADM5_9ACTN</name>
<evidence type="ECO:0000313" key="1">
    <source>
        <dbReference type="EMBL" id="MFC5151811.1"/>
    </source>
</evidence>
<comment type="caution">
    <text evidence="1">The sequence shown here is derived from an EMBL/GenBank/DDBJ whole genome shotgun (WGS) entry which is preliminary data.</text>
</comment>
<dbReference type="RefSeq" id="WP_344476313.1">
    <property type="nucleotide sequence ID" value="NZ_BAAASB010000006.1"/>
</dbReference>
<gene>
    <name evidence="1" type="ORF">ACFPRH_08700</name>
</gene>
<dbReference type="EMBL" id="JBHSKP010000004">
    <property type="protein sequence ID" value="MFC5151811.1"/>
    <property type="molecule type" value="Genomic_DNA"/>
</dbReference>